<dbReference type="PANTHER" id="PTHR22115:SF4">
    <property type="entry name" value="COILED-COIL DOMAIN-CONTAINING PROTEIN"/>
    <property type="match status" value="1"/>
</dbReference>
<comment type="caution">
    <text evidence="4">The sequence shown here is derived from an EMBL/GenBank/DDBJ whole genome shotgun (WGS) entry which is preliminary data.</text>
</comment>
<dbReference type="AlphaFoldDB" id="A0AAV4RTE8"/>
<evidence type="ECO:0000256" key="1">
    <source>
        <dbReference type="ARBA" id="ARBA00023054"/>
    </source>
</evidence>
<protein>
    <recommendedName>
        <fullName evidence="3">Coiled-coil domain-containing protein</fullName>
    </recommendedName>
</protein>
<keyword evidence="1" id="KW-0175">Coiled coil</keyword>
<feature type="compositionally biased region" description="Basic and acidic residues" evidence="2">
    <location>
        <begin position="202"/>
        <end position="215"/>
    </location>
</feature>
<organism evidence="4 5">
    <name type="scientific">Caerostris extrusa</name>
    <name type="common">Bark spider</name>
    <name type="synonym">Caerostris bankana</name>
    <dbReference type="NCBI Taxonomy" id="172846"/>
    <lineage>
        <taxon>Eukaryota</taxon>
        <taxon>Metazoa</taxon>
        <taxon>Ecdysozoa</taxon>
        <taxon>Arthropoda</taxon>
        <taxon>Chelicerata</taxon>
        <taxon>Arachnida</taxon>
        <taxon>Araneae</taxon>
        <taxon>Araneomorphae</taxon>
        <taxon>Entelegynae</taxon>
        <taxon>Araneoidea</taxon>
        <taxon>Araneidae</taxon>
        <taxon>Caerostris</taxon>
    </lineage>
</organism>
<reference evidence="4 5" key="1">
    <citation type="submission" date="2021-06" db="EMBL/GenBank/DDBJ databases">
        <title>Caerostris extrusa draft genome.</title>
        <authorList>
            <person name="Kono N."/>
            <person name="Arakawa K."/>
        </authorList>
    </citation>
    <scope>NUCLEOTIDE SEQUENCE [LARGE SCALE GENOMIC DNA]</scope>
</reference>
<feature type="domain" description="Coiled-coil" evidence="3">
    <location>
        <begin position="9"/>
        <end position="57"/>
    </location>
</feature>
<feature type="compositionally biased region" description="Basic and acidic residues" evidence="2">
    <location>
        <begin position="53"/>
        <end position="70"/>
    </location>
</feature>
<keyword evidence="5" id="KW-1185">Reference proteome</keyword>
<feature type="region of interest" description="Disordered" evidence="2">
    <location>
        <begin position="248"/>
        <end position="274"/>
    </location>
</feature>
<feature type="region of interest" description="Disordered" evidence="2">
    <location>
        <begin position="161"/>
        <end position="215"/>
    </location>
</feature>
<dbReference type="Proteomes" id="UP001054945">
    <property type="component" value="Unassembled WGS sequence"/>
</dbReference>
<dbReference type="InterPro" id="IPR039303">
    <property type="entry name" value="CCDC50"/>
</dbReference>
<evidence type="ECO:0000313" key="5">
    <source>
        <dbReference type="Proteomes" id="UP001054945"/>
    </source>
</evidence>
<feature type="region of interest" description="Disordered" evidence="2">
    <location>
        <begin position="310"/>
        <end position="342"/>
    </location>
</feature>
<sequence length="342" mass="38908">MISVLYVYEDQDAYIAQKLQEKILQEELERQRKIEEEDQKIALELQRKEKLRLQRKREEREMRQAEKARAELSGASNSSSVKSMEDVLCMKEAATSPLEKNFSLLSLEPPDNLSPEEFQEFVHKRDAELARLLQEQETKPPSEIKDDRQIAIEAQDRELAKMLQEQERARARKARERARQKAAAVAQHQESNKSPDSGAGSLERDFNGREKIKSPEWNSMDRRNFASDFSGDPVTNIAAAIDPTFNGSHSPTVSTPVSRFSSPATPLSSPGTDLNQNERKFINYFKIKIFSAPYTPSSIGEDFFSHCDDGSAAPPYMPIQGTRRPTSLEKNKKAKKDSCKQQ</sequence>
<accession>A0AAV4RTE8</accession>
<dbReference type="PANTHER" id="PTHR22115">
    <property type="entry name" value="C3ORF6 PROTEIN-RELATED"/>
    <property type="match status" value="1"/>
</dbReference>
<evidence type="ECO:0000256" key="2">
    <source>
        <dbReference type="SAM" id="MobiDB-lite"/>
    </source>
</evidence>
<gene>
    <name evidence="4" type="ORF">CEXT_700401</name>
</gene>
<name>A0AAV4RTE8_CAEEX</name>
<evidence type="ECO:0000259" key="3">
    <source>
        <dbReference type="Pfam" id="PF15295"/>
    </source>
</evidence>
<dbReference type="InterPro" id="IPR029311">
    <property type="entry name" value="CCDC50_N"/>
</dbReference>
<dbReference type="Pfam" id="PF15295">
    <property type="entry name" value="CCDC50_N"/>
    <property type="match status" value="1"/>
</dbReference>
<feature type="region of interest" description="Disordered" evidence="2">
    <location>
        <begin position="53"/>
        <end position="83"/>
    </location>
</feature>
<evidence type="ECO:0000313" key="4">
    <source>
        <dbReference type="EMBL" id="GIY24404.1"/>
    </source>
</evidence>
<feature type="compositionally biased region" description="Basic and acidic residues" evidence="2">
    <location>
        <begin position="326"/>
        <end position="342"/>
    </location>
</feature>
<feature type="compositionally biased region" description="Basic residues" evidence="2">
    <location>
        <begin position="170"/>
        <end position="180"/>
    </location>
</feature>
<proteinExistence type="predicted"/>
<dbReference type="EMBL" id="BPLR01008404">
    <property type="protein sequence ID" value="GIY24404.1"/>
    <property type="molecule type" value="Genomic_DNA"/>
</dbReference>